<dbReference type="AlphaFoldDB" id="A0AAV4CWE4"/>
<dbReference type="PANTHER" id="PTHR47050:SF1">
    <property type="entry name" value="TETRATRICOPEPTIDE REPEAT PROTEIN 24-LIKE"/>
    <property type="match status" value="1"/>
</dbReference>
<feature type="region of interest" description="Disordered" evidence="2">
    <location>
        <begin position="181"/>
        <end position="215"/>
    </location>
</feature>
<dbReference type="Proteomes" id="UP000735302">
    <property type="component" value="Unassembled WGS sequence"/>
</dbReference>
<feature type="compositionally biased region" description="Polar residues" evidence="2">
    <location>
        <begin position="190"/>
        <end position="201"/>
    </location>
</feature>
<feature type="region of interest" description="Disordered" evidence="2">
    <location>
        <begin position="282"/>
        <end position="435"/>
    </location>
</feature>
<evidence type="ECO:0000256" key="2">
    <source>
        <dbReference type="SAM" id="MobiDB-lite"/>
    </source>
</evidence>
<sequence>MTKYEKALDSDQHALTLLKASESDAKLLAVLYQNMGALYNYMGQFQEAIEYHKIAIKKHAELKARKSQGHCFLNLGYAYSQLRELEKAGESFLHAAQAAKDCGDKKSEWQSLEAMGSVAYNQGDLRKAQEYYKQSLATVGVSEDTADKDVQDRILTKLTQIIHSQAQKSLVSVRQRTLAASKTPTEETAVKQTTSDYTSLEEQPASMRPSDIRPSDILEGKDQKVIKVKRGSKIKHIKIRRSGTLRQFKKFALGLDVSRPSTAEQRMLPSKDAVSILSAETISEHDMDEMESTGSDDDSDTENQNRQAKQNVQSPDGIEADEASENDESGDDERKVHAEMQKYASEEMPGTSGFVRQIFSADVHAKAQDDASDSEDGDNSDETSSDDSDDDDDDGKSEPQKKALAPPVPPMSPPVTAEPANVRTYEKPTQREPLYETIDHLRKSRGTSGGERRVSDGDGLNFFHSDEWGDKQKKNSKGGKAARIFVGEHLS</sequence>
<feature type="compositionally biased region" description="Acidic residues" evidence="2">
    <location>
        <begin position="286"/>
        <end position="301"/>
    </location>
</feature>
<name>A0AAV4CWE4_9GAST</name>
<feature type="compositionally biased region" description="Basic and acidic residues" evidence="2">
    <location>
        <begin position="424"/>
        <end position="435"/>
    </location>
</feature>
<dbReference type="Gene3D" id="1.25.40.10">
    <property type="entry name" value="Tetratricopeptide repeat domain"/>
    <property type="match status" value="1"/>
</dbReference>
<accession>A0AAV4CWE4</accession>
<dbReference type="Pfam" id="PF13181">
    <property type="entry name" value="TPR_8"/>
    <property type="match status" value="2"/>
</dbReference>
<dbReference type="PROSITE" id="PS50005">
    <property type="entry name" value="TPR"/>
    <property type="match status" value="1"/>
</dbReference>
<dbReference type="EMBL" id="BLXT01007044">
    <property type="protein sequence ID" value="GFO36186.1"/>
    <property type="molecule type" value="Genomic_DNA"/>
</dbReference>
<dbReference type="InterPro" id="IPR011990">
    <property type="entry name" value="TPR-like_helical_dom_sf"/>
</dbReference>
<gene>
    <name evidence="3" type="ORF">PoB_006269100</name>
</gene>
<feature type="repeat" description="TPR" evidence="1">
    <location>
        <begin position="29"/>
        <end position="62"/>
    </location>
</feature>
<evidence type="ECO:0000256" key="1">
    <source>
        <dbReference type="PROSITE-ProRule" id="PRU00339"/>
    </source>
</evidence>
<dbReference type="PANTHER" id="PTHR47050">
    <property type="entry name" value="TETRATRICOPEPTIDE REPEAT PROTEIN 24"/>
    <property type="match status" value="1"/>
</dbReference>
<evidence type="ECO:0000313" key="4">
    <source>
        <dbReference type="Proteomes" id="UP000735302"/>
    </source>
</evidence>
<proteinExistence type="predicted"/>
<comment type="caution">
    <text evidence="3">The sequence shown here is derived from an EMBL/GenBank/DDBJ whole genome shotgun (WGS) entry which is preliminary data.</text>
</comment>
<dbReference type="InterPro" id="IPR024812">
    <property type="entry name" value="TPR_24"/>
</dbReference>
<dbReference type="SMART" id="SM00028">
    <property type="entry name" value="TPR"/>
    <property type="match status" value="3"/>
</dbReference>
<evidence type="ECO:0000313" key="3">
    <source>
        <dbReference type="EMBL" id="GFO36186.1"/>
    </source>
</evidence>
<reference evidence="3 4" key="1">
    <citation type="journal article" date="2021" name="Elife">
        <title>Chloroplast acquisition without the gene transfer in kleptoplastic sea slugs, Plakobranchus ocellatus.</title>
        <authorList>
            <person name="Maeda T."/>
            <person name="Takahashi S."/>
            <person name="Yoshida T."/>
            <person name="Shimamura S."/>
            <person name="Takaki Y."/>
            <person name="Nagai Y."/>
            <person name="Toyoda A."/>
            <person name="Suzuki Y."/>
            <person name="Arimoto A."/>
            <person name="Ishii H."/>
            <person name="Satoh N."/>
            <person name="Nishiyama T."/>
            <person name="Hasebe M."/>
            <person name="Maruyama T."/>
            <person name="Minagawa J."/>
            <person name="Obokata J."/>
            <person name="Shigenobu S."/>
        </authorList>
    </citation>
    <scope>NUCLEOTIDE SEQUENCE [LARGE SCALE GENOMIC DNA]</scope>
</reference>
<feature type="compositionally biased region" description="Polar residues" evidence="2">
    <location>
        <begin position="304"/>
        <end position="314"/>
    </location>
</feature>
<feature type="region of interest" description="Disordered" evidence="2">
    <location>
        <begin position="441"/>
        <end position="460"/>
    </location>
</feature>
<keyword evidence="1" id="KW-0802">TPR repeat</keyword>
<organism evidence="3 4">
    <name type="scientific">Plakobranchus ocellatus</name>
    <dbReference type="NCBI Taxonomy" id="259542"/>
    <lineage>
        <taxon>Eukaryota</taxon>
        <taxon>Metazoa</taxon>
        <taxon>Spiralia</taxon>
        <taxon>Lophotrochozoa</taxon>
        <taxon>Mollusca</taxon>
        <taxon>Gastropoda</taxon>
        <taxon>Heterobranchia</taxon>
        <taxon>Euthyneura</taxon>
        <taxon>Panpulmonata</taxon>
        <taxon>Sacoglossa</taxon>
        <taxon>Placobranchoidea</taxon>
        <taxon>Plakobranchidae</taxon>
        <taxon>Plakobranchus</taxon>
    </lineage>
</organism>
<feature type="compositionally biased region" description="Acidic residues" evidence="2">
    <location>
        <begin position="370"/>
        <end position="395"/>
    </location>
</feature>
<feature type="compositionally biased region" description="Acidic residues" evidence="2">
    <location>
        <begin position="318"/>
        <end position="331"/>
    </location>
</feature>
<keyword evidence="4" id="KW-1185">Reference proteome</keyword>
<dbReference type="InterPro" id="IPR019734">
    <property type="entry name" value="TPR_rpt"/>
</dbReference>
<dbReference type="SUPFAM" id="SSF48452">
    <property type="entry name" value="TPR-like"/>
    <property type="match status" value="1"/>
</dbReference>
<protein>
    <submittedName>
        <fullName evidence="3">Tetratricopeptide repeat protein 24-like</fullName>
    </submittedName>
</protein>